<dbReference type="RefSeq" id="WP_379707089.1">
    <property type="nucleotide sequence ID" value="NZ_JBHSCZ010000001.1"/>
</dbReference>
<evidence type="ECO:0000313" key="3">
    <source>
        <dbReference type="Proteomes" id="UP001595907"/>
    </source>
</evidence>
<organism evidence="2 3">
    <name type="scientific">Ferruginibacter yonginensis</name>
    <dbReference type="NCBI Taxonomy" id="1310416"/>
    <lineage>
        <taxon>Bacteria</taxon>
        <taxon>Pseudomonadati</taxon>
        <taxon>Bacteroidota</taxon>
        <taxon>Chitinophagia</taxon>
        <taxon>Chitinophagales</taxon>
        <taxon>Chitinophagaceae</taxon>
        <taxon>Ferruginibacter</taxon>
    </lineage>
</organism>
<dbReference type="EMBL" id="JBHSCZ010000001">
    <property type="protein sequence ID" value="MFC4261919.1"/>
    <property type="molecule type" value="Genomic_DNA"/>
</dbReference>
<protein>
    <recommendedName>
        <fullName evidence="4">Thiol-activated cytolysin</fullName>
    </recommendedName>
</protein>
<feature type="signal peptide" evidence="1">
    <location>
        <begin position="1"/>
        <end position="20"/>
    </location>
</feature>
<sequence>MKTKSILMLLALTIATTTMAQTPTPIKISELPTLTGNPLGGFLPIVKSGTTKKILVDSLPKPTLAQVLTKGYVANSPLYLGATNSPTIKFEPSASVISVFEENYQHNISSYSQTFYDNNNGLSTTLSPSTEDNANLIYPYGSGVLLKSVNNVPANADGNVNITFNADNGIQGNSARFNLQMGMPYVGDSRTFSFFTTGDGNDFPTTDAINFSAEIETGFNVGASDGISRNSSVNVNKHQISINNFQPNGASTKILTSNGNVKIDANGLANALKLLIDTAALSLNSIAAHFDVDTFRFKQSLIPEFESLSLFAWQDTTLSPELGQLNGLVVNYGTQLSNAFDNMDVQNVSPFPLTGRRTAANGTTYNLVVERRNSLTFPDTLFLRVNKGGGYGNGTYYLEIKPIAAGNNVASYIHRNILLRDKYTGITTEFSNKKRSFYQYVVSDDAGSFGDRFEVITTKAVKDFTRLVIENQEAPASSTAPGKKGEVRFTSEFIYYCPADNTWVRTALTTW</sequence>
<name>A0ABV8QSB1_9BACT</name>
<reference evidence="3" key="1">
    <citation type="journal article" date="2019" name="Int. J. Syst. Evol. Microbiol.">
        <title>The Global Catalogue of Microorganisms (GCM) 10K type strain sequencing project: providing services to taxonomists for standard genome sequencing and annotation.</title>
        <authorList>
            <consortium name="The Broad Institute Genomics Platform"/>
            <consortium name="The Broad Institute Genome Sequencing Center for Infectious Disease"/>
            <person name="Wu L."/>
            <person name="Ma J."/>
        </authorList>
    </citation>
    <scope>NUCLEOTIDE SEQUENCE [LARGE SCALE GENOMIC DNA]</scope>
    <source>
        <strain evidence="3">CECT 8289</strain>
    </source>
</reference>
<evidence type="ECO:0008006" key="4">
    <source>
        <dbReference type="Google" id="ProtNLM"/>
    </source>
</evidence>
<accession>A0ABV8QSB1</accession>
<keyword evidence="1" id="KW-0732">Signal</keyword>
<evidence type="ECO:0000256" key="1">
    <source>
        <dbReference type="SAM" id="SignalP"/>
    </source>
</evidence>
<evidence type="ECO:0000313" key="2">
    <source>
        <dbReference type="EMBL" id="MFC4261919.1"/>
    </source>
</evidence>
<feature type="chain" id="PRO_5046438365" description="Thiol-activated cytolysin" evidence="1">
    <location>
        <begin position="21"/>
        <end position="511"/>
    </location>
</feature>
<gene>
    <name evidence="2" type="ORF">ACFOWM_03450</name>
</gene>
<comment type="caution">
    <text evidence="2">The sequence shown here is derived from an EMBL/GenBank/DDBJ whole genome shotgun (WGS) entry which is preliminary data.</text>
</comment>
<proteinExistence type="predicted"/>
<keyword evidence="3" id="KW-1185">Reference proteome</keyword>
<dbReference type="Proteomes" id="UP001595907">
    <property type="component" value="Unassembled WGS sequence"/>
</dbReference>